<reference evidence="1 2" key="1">
    <citation type="journal article" date="2017" name="Curr. Biol.">
        <title>Genome architecture and evolution of a unichromosomal asexual nematode.</title>
        <authorList>
            <person name="Fradin H."/>
            <person name="Zegar C."/>
            <person name="Gutwein M."/>
            <person name="Lucas J."/>
            <person name="Kovtun M."/>
            <person name="Corcoran D."/>
            <person name="Baugh L.R."/>
            <person name="Kiontke K."/>
            <person name="Gunsalus K."/>
            <person name="Fitch D.H."/>
            <person name="Piano F."/>
        </authorList>
    </citation>
    <scope>NUCLEOTIDE SEQUENCE [LARGE SCALE GENOMIC DNA]</scope>
    <source>
        <strain evidence="1">PF1309</strain>
    </source>
</reference>
<dbReference type="InterPro" id="IPR027417">
    <property type="entry name" value="P-loop_NTPase"/>
</dbReference>
<name>A0A2A2JX45_9BILA</name>
<gene>
    <name evidence="1" type="ORF">WR25_00640</name>
</gene>
<protein>
    <recommendedName>
        <fullName evidence="3">AAA+ ATPase domain-containing protein</fullName>
    </recommendedName>
</protein>
<keyword evidence="2" id="KW-1185">Reference proteome</keyword>
<sequence length="1765" mass="197452">MTASSKSQSTSTELTGGAGFNYEDLVVAYYLAALLLEGHAAGCTGVVESVAIQQAADHPMDDLVVEIRDEAGKRNLGLQVKRSLRLTAAPSNSDFLSIMAAAAVTRRLPAFQVGRDAFGFVTEHVAVDSLRSLNRLIEWARADVCGADFNRRFETGGSAAAAERTMRTVLQPLTETQTNDEELDFYQHLVALRIDGLGERGTFRGAVITQLKGVLASDQDGQAELLFNRLCQIASDGAGNARKWTRTTLVQQLQGAMRLRCAPSYSADLELIQRYSSANMADILETIGDFRIARPRINKQIQASLGTFRLVNLTGLPGCGKSVALKGEAEEAFDKGPILFLKSDRLLGNSWSAFSAALGLRHSAEEILTEIGSTGTPVLFIDGIDRVPLDQKGIITDLLKVIESHGTLRNWKVLATSRDQGLEPYRAWFPSSFYREHGIGDVVVDPFNDAEAAELAEQVPALRSLLSISSAVKEVARRPFFAAVLARNSAAMQTSALHTETDLIAAWWSRAGYDAVSESAEVRRRAILDLAEKGVGELGRRIRIRRLDSNTVPQLAALKADLIIRDHDDGAAVSFTHDIFFEWAFYRVLIDLDSDWHGAILDAGEPPLLGRVVGLLAQRSLSTPGRWTTGYRLLESKPLRPQWRRTWLTAPPFTTAFTDAGPWAEFTAVLQEQDFRLLEKLLVWFQAEHTIPNPVVLGRAASTDDGEKSIRVAHLLGWPSDVRTWGRLIDWLLSVADTVPGRLVPHAADVFEVWLNMWGHNAIQRTGNIVAQSVRWLNDLENAKRVESTGNKWKELGRDAREQLAMSLRRAILRCAPAFPDPAIKLYQHAVAAEHLRDANYGTLMAYAHVMATVAPDAVIELAKSELLQELPGTRFAREEEERRRSAERRKAIREIPEAERTPRQQQQLDQMFYPLGREFPELDEVGINKYHHYYTDVSALHEPFASLFAHAPDHALKLINEMANHAVTGWRQVHALRADTKKPFPVVVDFPWGEQTFWGDWTVYSWSQGQLGAAPLECAFLAQSYWAFQQLENGRPTDEVIRVVVEQSECIAALGLALLIALESLHVSETTMALVGCQRLWEHDLKRVIQTPTLELGVLGFSLDSRLTDDQCQAQAFLRTRTSRKRNVRQLAMAFAVSTDDQLRARCKAILAAFPDRLPFEFEEDASNSSIASRLKSLAEQWAGQGDVDNYRAVATKSGHQAISYESPVPFDAQQQLRFDEAEAFLHASNVLAWATQSLEQNILQPHMKLASAVAFAKQQDSDDMFKVRFDVGDHAVQSAISCIAACVIRFSQDESDDLDWAWEVMERVWNMQERPLNGSHVPWHPFNHLIAALVQQRVNNNQDTDAVAMLLELADHPQEDVSALAVAGLLRDDDLAVTWVAALLVMRRAIRWRSTWTPDRGHDHSRDRASREQALRLALDELAEGHPAQFPPMPVAWVQLPGGEEEDWDDGSDRYLRDPDPFFDWHFAAGIFRFFPVERWCTSTTYKSHWQSALDELCTWTASRLFPPRSADKKQHHPDGYEWHDTLSRLIARSAPLLDEEWFIEICLQPFLSAERNSLQMLSRIVRSLTIHHVVDAVRIDTHMLRLLDMCAERLINDQAFSEKSDGAVHDNALARLVEALLFVAVTDAPQATRFANGDWSQVAAIMPMITRIMAKIGWSSDVMSKFLTLCERAADAYPIRAFSQQVAAALESIHLSQGSWTGTTLPARIAATIQRLTDKHYPLEQDQALVLLRILDALIDLGDRRSSALEQSEAFREVRKTA</sequence>
<dbReference type="Proteomes" id="UP000218231">
    <property type="component" value="Unassembled WGS sequence"/>
</dbReference>
<dbReference type="SUPFAM" id="SSF52540">
    <property type="entry name" value="P-loop containing nucleoside triphosphate hydrolases"/>
    <property type="match status" value="1"/>
</dbReference>
<proteinExistence type="predicted"/>
<dbReference type="OrthoDB" id="10610874at2759"/>
<evidence type="ECO:0000313" key="1">
    <source>
        <dbReference type="EMBL" id="PAV66244.1"/>
    </source>
</evidence>
<evidence type="ECO:0008006" key="3">
    <source>
        <dbReference type="Google" id="ProtNLM"/>
    </source>
</evidence>
<comment type="caution">
    <text evidence="1">The sequence shown here is derived from an EMBL/GenBank/DDBJ whole genome shotgun (WGS) entry which is preliminary data.</text>
</comment>
<dbReference type="EMBL" id="LIAE01010137">
    <property type="protein sequence ID" value="PAV66244.1"/>
    <property type="molecule type" value="Genomic_DNA"/>
</dbReference>
<evidence type="ECO:0000313" key="2">
    <source>
        <dbReference type="Proteomes" id="UP000218231"/>
    </source>
</evidence>
<accession>A0A2A2JX45</accession>
<dbReference type="STRING" id="2018661.A0A2A2JX45"/>
<organism evidence="1 2">
    <name type="scientific">Diploscapter pachys</name>
    <dbReference type="NCBI Taxonomy" id="2018661"/>
    <lineage>
        <taxon>Eukaryota</taxon>
        <taxon>Metazoa</taxon>
        <taxon>Ecdysozoa</taxon>
        <taxon>Nematoda</taxon>
        <taxon>Chromadorea</taxon>
        <taxon>Rhabditida</taxon>
        <taxon>Rhabditina</taxon>
        <taxon>Rhabditomorpha</taxon>
        <taxon>Rhabditoidea</taxon>
        <taxon>Rhabditidae</taxon>
        <taxon>Diploscapter</taxon>
    </lineage>
</organism>